<dbReference type="PROSITE" id="PS51007">
    <property type="entry name" value="CYTC"/>
    <property type="match status" value="2"/>
</dbReference>
<feature type="domain" description="Cytochrome c" evidence="8">
    <location>
        <begin position="1110"/>
        <end position="1258"/>
    </location>
</feature>
<evidence type="ECO:0000256" key="3">
    <source>
        <dbReference type="ARBA" id="ARBA00022729"/>
    </source>
</evidence>
<protein>
    <recommendedName>
        <fullName evidence="8">Cytochrome c domain-containing protein</fullName>
    </recommendedName>
</protein>
<dbReference type="InterPro" id="IPR011044">
    <property type="entry name" value="Quino_amine_DH_bsu"/>
</dbReference>
<dbReference type="PANTHER" id="PTHR47197">
    <property type="entry name" value="PROTEIN NIRF"/>
    <property type="match status" value="1"/>
</dbReference>
<evidence type="ECO:0000256" key="2">
    <source>
        <dbReference type="ARBA" id="ARBA00022723"/>
    </source>
</evidence>
<dbReference type="Gene3D" id="2.60.120.260">
    <property type="entry name" value="Galactose-binding domain-like"/>
    <property type="match status" value="1"/>
</dbReference>
<proteinExistence type="predicted"/>
<keyword evidence="10" id="KW-1185">Reference proteome</keyword>
<dbReference type="Gene3D" id="2.120.10.30">
    <property type="entry name" value="TolB, C-terminal domain"/>
    <property type="match status" value="1"/>
</dbReference>
<evidence type="ECO:0000259" key="8">
    <source>
        <dbReference type="PROSITE" id="PS51007"/>
    </source>
</evidence>
<evidence type="ECO:0000256" key="1">
    <source>
        <dbReference type="ARBA" id="ARBA00022617"/>
    </source>
</evidence>
<keyword evidence="1 5" id="KW-0349">Heme</keyword>
<dbReference type="NCBIfam" id="TIGR03501">
    <property type="entry name" value="GlyGly_CTERM"/>
    <property type="match status" value="1"/>
</dbReference>
<dbReference type="InterPro" id="IPR000601">
    <property type="entry name" value="PKD_dom"/>
</dbReference>
<dbReference type="InterPro" id="IPR035986">
    <property type="entry name" value="PKD_dom_sf"/>
</dbReference>
<dbReference type="InterPro" id="IPR051200">
    <property type="entry name" value="Host-pathogen_enzymatic-act"/>
</dbReference>
<dbReference type="InterPro" id="IPR036909">
    <property type="entry name" value="Cyt_c-like_dom_sf"/>
</dbReference>
<dbReference type="InterPro" id="IPR011042">
    <property type="entry name" value="6-blade_b-propeller_TolB-like"/>
</dbReference>
<dbReference type="InterPro" id="IPR020008">
    <property type="entry name" value="GlyGly_CTERM"/>
</dbReference>
<dbReference type="SUPFAM" id="SSF51004">
    <property type="entry name" value="C-terminal (heme d1) domain of cytochrome cd1-nitrite reductase"/>
    <property type="match status" value="1"/>
</dbReference>
<gene>
    <name evidence="9" type="ORF">NBRC116591_11630</name>
</gene>
<dbReference type="Pfam" id="PF13205">
    <property type="entry name" value="Big_5"/>
    <property type="match status" value="1"/>
</dbReference>
<accession>A0ABQ0A6R7</accession>
<dbReference type="InterPro" id="IPR015943">
    <property type="entry name" value="WD40/YVTN_repeat-like_dom_sf"/>
</dbReference>
<evidence type="ECO:0000256" key="7">
    <source>
        <dbReference type="SAM" id="SignalP"/>
    </source>
</evidence>
<dbReference type="EMBL" id="BAABWN010000003">
    <property type="protein sequence ID" value="GAA6167353.1"/>
    <property type="molecule type" value="Genomic_DNA"/>
</dbReference>
<evidence type="ECO:0000256" key="5">
    <source>
        <dbReference type="PROSITE-ProRule" id="PRU00433"/>
    </source>
</evidence>
<dbReference type="InterPro" id="IPR009056">
    <property type="entry name" value="Cyt_c-like_dom"/>
</dbReference>
<keyword evidence="2 5" id="KW-0479">Metal-binding</keyword>
<keyword evidence="4 5" id="KW-0408">Iron</keyword>
<organism evidence="9 10">
    <name type="scientific">Sessilibacter corallicola</name>
    <dbReference type="NCBI Taxonomy" id="2904075"/>
    <lineage>
        <taxon>Bacteria</taxon>
        <taxon>Pseudomonadati</taxon>
        <taxon>Pseudomonadota</taxon>
        <taxon>Gammaproteobacteria</taxon>
        <taxon>Cellvibrionales</taxon>
        <taxon>Cellvibrionaceae</taxon>
        <taxon>Sessilibacter</taxon>
    </lineage>
</organism>
<evidence type="ECO:0000256" key="4">
    <source>
        <dbReference type="ARBA" id="ARBA00023004"/>
    </source>
</evidence>
<feature type="signal peptide" evidence="7">
    <location>
        <begin position="1"/>
        <end position="22"/>
    </location>
</feature>
<dbReference type="InterPro" id="IPR011048">
    <property type="entry name" value="Haem_d1_sf"/>
</dbReference>
<dbReference type="PANTHER" id="PTHR47197:SF3">
    <property type="entry name" value="DIHYDRO-HEME D1 DEHYDROGENASE"/>
    <property type="match status" value="1"/>
</dbReference>
<dbReference type="RefSeq" id="WP_353302018.1">
    <property type="nucleotide sequence ID" value="NZ_BAABWN010000003.1"/>
</dbReference>
<dbReference type="Proteomes" id="UP001465153">
    <property type="component" value="Unassembled WGS sequence"/>
</dbReference>
<reference evidence="9 10" key="1">
    <citation type="submission" date="2024-04" db="EMBL/GenBank/DDBJ databases">
        <title>Draft genome sequence of Sessilibacter corallicola NBRC 116591.</title>
        <authorList>
            <person name="Miyakawa T."/>
            <person name="Kusuya Y."/>
            <person name="Miura T."/>
        </authorList>
    </citation>
    <scope>NUCLEOTIDE SEQUENCE [LARGE SCALE GENOMIC DNA]</scope>
    <source>
        <strain evidence="9 10">KU-00831-HH</strain>
    </source>
</reference>
<dbReference type="InterPro" id="IPR013783">
    <property type="entry name" value="Ig-like_fold"/>
</dbReference>
<feature type="domain" description="Cytochrome c" evidence="8">
    <location>
        <begin position="955"/>
        <end position="1092"/>
    </location>
</feature>
<name>A0ABQ0A6R7_9GAMM</name>
<dbReference type="Pfam" id="PF00801">
    <property type="entry name" value="PKD"/>
    <property type="match status" value="1"/>
</dbReference>
<sequence length="1461" mass="157438">MNAKYIAGCAGIFLFALQGASAQFLNQSTTPGELISKSHPELGRLTTIEVLGDYIIAIPEIPSSTAEGDFIVRALDISDPANPVTVQTFGRTAQPILAHGTYKRGNEVYLGGFPNDAVRLEEDGSLTHTRWSGPDAHFNKSGMMHPWAARHWWSYGNVTGLSWLQLDGEVTAEWDHLGMTGVIGFPAFMGNLMLYASDQSFSGMAAYDVSDPTNPVLLDVLKLPEIHPTLTRRRFINGAATDVPIQYGLGGYWSEIYGHYMVFARRLENPGIQIVDFSDPTNLRVHCEILYRDPSLGLDLDFTTGPTYLGFQDEYVFSEQLKVNIETCEVELHLDEVEAEIETSQYSRPIGNLLLTGGGHNFLIEGQGIASGGLGIWGHQAEPDRRAPFVAYHIPQADQTNYPLMAPISFMIPETLRTENIVIGENIKVSEVGGEDVPIDYLLSHTGVLTVDPLENLKPSTTYEVTLVGLEDAVHNVMDEFTFRFSTGDEVVRSVPQVRAVNVSPRSTVILNEAVTVSLLAIDADGDPLEYRFRRSAGEAYSDWSSSNTATFSYDEAGTYQVTIQVRDTPSNNVVTSVANIAVVETLAVSESSLKSGPMALTQDGESVWVANPDNNTVSQLSVTNHQKTSVGGTGEIFVGEDPRSVAVDSNDNVWVTLHDEDAIAILDSAGNRIETIETGYGSAPVGIVMNREGTFAYVSLYNSGEVIQIDTATMTVLPQRAQNLPTVKALALTNDGNQLLATRFISDQNWGEVWLINTTTMTVSRVIKLDQSLEPDDIDNGRGVPNQIASVIIDADDKYAYVVGKKDNTAGGFVNENVDLDDDNTVRTFAAQIDLLSGLELRERRIDFDNADSPSSLALLNNGAFLLAGLQGTNQVFVINRDVDNGNLGSAASRIATGLAPQGLLFDSFSEQLMVKNLTDRTVSFVDLSDFLLGSIVNPDIETVSTVENELLSDEVLLGKQIFYNAVLGLDSETAENRALTSAEGYLSCATCHLDGDSDARVWDFTGRGEGLRNNITLNGRMGTRFGFVHWSGNFDEIHDFEIDIRERFRGRGLMTDQQYTDTGGADPLASPKAGVNPQLDALVAYVNSLGQSSIARSPFREDNGQLTEAGQRGFEVFTEAGCVNCHTTIEDSGSFTMVGAFTDGAIRDIGTTRSYSGSRLNAELPGLKTPSLLGVFHSAPYLHDGSAETLEDVFTTVGGEVFQAETASISGDATVVEPEAFSYLRGGAGVRIGASSSVEFSDVTNAAFEGYVRVRYGSLNEPASMMLTIGDQEYVRELEVLPTVGGEDVNFRELTFAVSVPAGTSDAAVTIESESNTATVVIDDITVSTPESLARNAPHQAFNSLTVGDKEDLLEFLSQIDGNNAPADDAELNIVTTIVESTENPNAGGSSGSSSGGQTPEEETGNDPVVTTPEETVNSTDPVTSSSSSGGGSGSSGPLALLLLPLLWRVRKKLAQKLN</sequence>
<feature type="chain" id="PRO_5045553264" description="Cytochrome c domain-containing protein" evidence="7">
    <location>
        <begin position="23"/>
        <end position="1461"/>
    </location>
</feature>
<dbReference type="SUPFAM" id="SSF46626">
    <property type="entry name" value="Cytochrome c"/>
    <property type="match status" value="1"/>
</dbReference>
<dbReference type="SUPFAM" id="SSF49299">
    <property type="entry name" value="PKD domain"/>
    <property type="match status" value="1"/>
</dbReference>
<dbReference type="Gene3D" id="2.130.10.10">
    <property type="entry name" value="YVTN repeat-like/Quinoprotein amine dehydrogenase"/>
    <property type="match status" value="1"/>
</dbReference>
<dbReference type="Gene3D" id="2.60.40.10">
    <property type="entry name" value="Immunoglobulins"/>
    <property type="match status" value="1"/>
</dbReference>
<feature type="compositionally biased region" description="Polar residues" evidence="6">
    <location>
        <begin position="1415"/>
        <end position="1426"/>
    </location>
</feature>
<evidence type="ECO:0000313" key="10">
    <source>
        <dbReference type="Proteomes" id="UP001465153"/>
    </source>
</evidence>
<comment type="caution">
    <text evidence="9">The sequence shown here is derived from an EMBL/GenBank/DDBJ whole genome shotgun (WGS) entry which is preliminary data.</text>
</comment>
<evidence type="ECO:0000256" key="6">
    <source>
        <dbReference type="SAM" id="MobiDB-lite"/>
    </source>
</evidence>
<dbReference type="SUPFAM" id="SSF50969">
    <property type="entry name" value="YVTN repeat-like/Quinoprotein amine dehydrogenase"/>
    <property type="match status" value="1"/>
</dbReference>
<keyword evidence="3 7" id="KW-0732">Signal</keyword>
<dbReference type="Gene3D" id="1.10.760.10">
    <property type="entry name" value="Cytochrome c-like domain"/>
    <property type="match status" value="2"/>
</dbReference>
<evidence type="ECO:0000313" key="9">
    <source>
        <dbReference type="EMBL" id="GAA6167353.1"/>
    </source>
</evidence>
<dbReference type="InterPro" id="IPR022409">
    <property type="entry name" value="PKD/Chitinase_dom"/>
</dbReference>
<dbReference type="SMART" id="SM00089">
    <property type="entry name" value="PKD"/>
    <property type="match status" value="1"/>
</dbReference>
<dbReference type="CDD" id="cd00146">
    <property type="entry name" value="PKD"/>
    <property type="match status" value="1"/>
</dbReference>
<dbReference type="InterPro" id="IPR032812">
    <property type="entry name" value="SbsA_Ig"/>
</dbReference>
<feature type="region of interest" description="Disordered" evidence="6">
    <location>
        <begin position="1383"/>
        <end position="1438"/>
    </location>
</feature>